<keyword evidence="6" id="KW-1185">Reference proteome</keyword>
<evidence type="ECO:0000313" key="6">
    <source>
        <dbReference type="Proteomes" id="UP000800035"/>
    </source>
</evidence>
<dbReference type="InterPro" id="IPR002575">
    <property type="entry name" value="Aminoglycoside_PTrfase"/>
</dbReference>
<dbReference type="EMBL" id="ML976978">
    <property type="protein sequence ID" value="KAF1962901.1"/>
    <property type="molecule type" value="Genomic_DNA"/>
</dbReference>
<dbReference type="Gene3D" id="3.90.1200.10">
    <property type="match status" value="1"/>
</dbReference>
<dbReference type="InterPro" id="IPR008266">
    <property type="entry name" value="Tyr_kinase_AS"/>
</dbReference>
<comment type="catalytic activity">
    <reaction evidence="2">
        <text>L-threonyl-[protein] + ATP = O-phospho-L-threonyl-[protein] + ADP + H(+)</text>
        <dbReference type="Rhea" id="RHEA:46608"/>
        <dbReference type="Rhea" id="RHEA-COMP:11060"/>
        <dbReference type="Rhea" id="RHEA-COMP:11605"/>
        <dbReference type="ChEBI" id="CHEBI:15378"/>
        <dbReference type="ChEBI" id="CHEBI:30013"/>
        <dbReference type="ChEBI" id="CHEBI:30616"/>
        <dbReference type="ChEBI" id="CHEBI:61977"/>
        <dbReference type="ChEBI" id="CHEBI:456216"/>
        <dbReference type="EC" id="2.7.11.1"/>
    </reaction>
</comment>
<accession>A0A6A5UDB2</accession>
<evidence type="ECO:0000256" key="3">
    <source>
        <dbReference type="ARBA" id="ARBA00048679"/>
    </source>
</evidence>
<evidence type="ECO:0000256" key="1">
    <source>
        <dbReference type="ARBA" id="ARBA00012513"/>
    </source>
</evidence>
<dbReference type="PANTHER" id="PTHR21310:SF58">
    <property type="entry name" value="AMINOGLYCOSIDE PHOSPHOTRANSFERASE DOMAIN-CONTAINING PROTEIN"/>
    <property type="match status" value="1"/>
</dbReference>
<dbReference type="AlphaFoldDB" id="A0A6A5UDB2"/>
<comment type="catalytic activity">
    <reaction evidence="3">
        <text>L-seryl-[protein] + ATP = O-phospho-L-seryl-[protein] + ADP + H(+)</text>
        <dbReference type="Rhea" id="RHEA:17989"/>
        <dbReference type="Rhea" id="RHEA-COMP:9863"/>
        <dbReference type="Rhea" id="RHEA-COMP:11604"/>
        <dbReference type="ChEBI" id="CHEBI:15378"/>
        <dbReference type="ChEBI" id="CHEBI:29999"/>
        <dbReference type="ChEBI" id="CHEBI:30616"/>
        <dbReference type="ChEBI" id="CHEBI:83421"/>
        <dbReference type="ChEBI" id="CHEBI:456216"/>
        <dbReference type="EC" id="2.7.11.1"/>
    </reaction>
</comment>
<reference evidence="5" key="1">
    <citation type="journal article" date="2020" name="Stud. Mycol.">
        <title>101 Dothideomycetes genomes: a test case for predicting lifestyles and emergence of pathogens.</title>
        <authorList>
            <person name="Haridas S."/>
            <person name="Albert R."/>
            <person name="Binder M."/>
            <person name="Bloem J."/>
            <person name="Labutti K."/>
            <person name="Salamov A."/>
            <person name="Andreopoulos B."/>
            <person name="Baker S."/>
            <person name="Barry K."/>
            <person name="Bills G."/>
            <person name="Bluhm B."/>
            <person name="Cannon C."/>
            <person name="Castanera R."/>
            <person name="Culley D."/>
            <person name="Daum C."/>
            <person name="Ezra D."/>
            <person name="Gonzalez J."/>
            <person name="Henrissat B."/>
            <person name="Kuo A."/>
            <person name="Liang C."/>
            <person name="Lipzen A."/>
            <person name="Lutzoni F."/>
            <person name="Magnuson J."/>
            <person name="Mondo S."/>
            <person name="Nolan M."/>
            <person name="Ohm R."/>
            <person name="Pangilinan J."/>
            <person name="Park H.-J."/>
            <person name="Ramirez L."/>
            <person name="Alfaro M."/>
            <person name="Sun H."/>
            <person name="Tritt A."/>
            <person name="Yoshinaga Y."/>
            <person name="Zwiers L.-H."/>
            <person name="Turgeon B."/>
            <person name="Goodwin S."/>
            <person name="Spatafora J."/>
            <person name="Crous P."/>
            <person name="Grigoriev I."/>
        </authorList>
    </citation>
    <scope>NUCLEOTIDE SEQUENCE</scope>
    <source>
        <strain evidence="5">CBS 675.92</strain>
    </source>
</reference>
<dbReference type="PANTHER" id="PTHR21310">
    <property type="entry name" value="AMINOGLYCOSIDE PHOSPHOTRANSFERASE-RELATED-RELATED"/>
    <property type="match status" value="1"/>
</dbReference>
<organism evidence="5 6">
    <name type="scientific">Byssothecium circinans</name>
    <dbReference type="NCBI Taxonomy" id="147558"/>
    <lineage>
        <taxon>Eukaryota</taxon>
        <taxon>Fungi</taxon>
        <taxon>Dikarya</taxon>
        <taxon>Ascomycota</taxon>
        <taxon>Pezizomycotina</taxon>
        <taxon>Dothideomycetes</taxon>
        <taxon>Pleosporomycetidae</taxon>
        <taxon>Pleosporales</taxon>
        <taxon>Massarineae</taxon>
        <taxon>Massarinaceae</taxon>
        <taxon>Byssothecium</taxon>
    </lineage>
</organism>
<protein>
    <recommendedName>
        <fullName evidence="1">non-specific serine/threonine protein kinase</fullName>
        <ecNumber evidence="1">2.7.11.1</ecNumber>
    </recommendedName>
</protein>
<name>A0A6A5UDB2_9PLEO</name>
<dbReference type="Proteomes" id="UP000800035">
    <property type="component" value="Unassembled WGS sequence"/>
</dbReference>
<dbReference type="Pfam" id="PF01636">
    <property type="entry name" value="APH"/>
    <property type="match status" value="1"/>
</dbReference>
<dbReference type="InterPro" id="IPR051678">
    <property type="entry name" value="AGP_Transferase"/>
</dbReference>
<evidence type="ECO:0000259" key="4">
    <source>
        <dbReference type="Pfam" id="PF01636"/>
    </source>
</evidence>
<evidence type="ECO:0000256" key="2">
    <source>
        <dbReference type="ARBA" id="ARBA00047899"/>
    </source>
</evidence>
<sequence length="122" mass="13958">MTAEEKDSVCQQLQEVLTKMRSMPWEAGLIGSCSGRSARDCRKYTDYSDGPYKGEATFNLSFYFDLVKTTPAPIRSALFQQLRSDHRVVFSHGDLAQQNILVKDSRITGLLDWEYAGWYPEH</sequence>
<dbReference type="GO" id="GO:0004674">
    <property type="term" value="F:protein serine/threonine kinase activity"/>
    <property type="evidence" value="ECO:0007669"/>
    <property type="project" value="UniProtKB-EC"/>
</dbReference>
<evidence type="ECO:0000313" key="5">
    <source>
        <dbReference type="EMBL" id="KAF1962901.1"/>
    </source>
</evidence>
<dbReference type="PROSITE" id="PS00109">
    <property type="entry name" value="PROTEIN_KINASE_TYR"/>
    <property type="match status" value="1"/>
</dbReference>
<dbReference type="InterPro" id="IPR011009">
    <property type="entry name" value="Kinase-like_dom_sf"/>
</dbReference>
<proteinExistence type="predicted"/>
<dbReference type="OrthoDB" id="2906425at2759"/>
<gene>
    <name evidence="5" type="ORF">CC80DRAFT_499209</name>
</gene>
<dbReference type="EC" id="2.7.11.1" evidence="1"/>
<feature type="domain" description="Aminoglycoside phosphotransferase" evidence="4">
    <location>
        <begin position="4"/>
        <end position="120"/>
    </location>
</feature>
<dbReference type="SUPFAM" id="SSF56112">
    <property type="entry name" value="Protein kinase-like (PK-like)"/>
    <property type="match status" value="1"/>
</dbReference>